<dbReference type="Proteomes" id="UP000590740">
    <property type="component" value="Unassembled WGS sequence"/>
</dbReference>
<keyword evidence="1" id="KW-0812">Transmembrane</keyword>
<accession>A0A7W8DLP4</accession>
<protein>
    <submittedName>
        <fullName evidence="2">Uncharacterized protein</fullName>
    </submittedName>
</protein>
<keyword evidence="1" id="KW-0472">Membrane</keyword>
<reference evidence="2 3" key="1">
    <citation type="submission" date="2020-08" db="EMBL/GenBank/DDBJ databases">
        <title>Genomic Encyclopedia of Type Strains, Phase IV (KMG-IV): sequencing the most valuable type-strain genomes for metagenomic binning, comparative biology and taxonomic classification.</title>
        <authorList>
            <person name="Goeker M."/>
        </authorList>
    </citation>
    <scope>NUCLEOTIDE SEQUENCE [LARGE SCALE GENOMIC DNA]</scope>
    <source>
        <strain evidence="2 3">DSM 12252</strain>
    </source>
</reference>
<organism evidence="2 3">
    <name type="scientific">Prosthecobacter vanneervenii</name>
    <dbReference type="NCBI Taxonomy" id="48466"/>
    <lineage>
        <taxon>Bacteria</taxon>
        <taxon>Pseudomonadati</taxon>
        <taxon>Verrucomicrobiota</taxon>
        <taxon>Verrucomicrobiia</taxon>
        <taxon>Verrucomicrobiales</taxon>
        <taxon>Verrucomicrobiaceae</taxon>
        <taxon>Prosthecobacter</taxon>
    </lineage>
</organism>
<keyword evidence="3" id="KW-1185">Reference proteome</keyword>
<dbReference type="EMBL" id="JACHIG010000010">
    <property type="protein sequence ID" value="MBB5034533.1"/>
    <property type="molecule type" value="Genomic_DNA"/>
</dbReference>
<name>A0A7W8DLP4_9BACT</name>
<comment type="caution">
    <text evidence="2">The sequence shown here is derived from an EMBL/GenBank/DDBJ whole genome shotgun (WGS) entry which is preliminary data.</text>
</comment>
<proteinExistence type="predicted"/>
<sequence>MKRIFQEIDIHILYIQCFLLLGVAVLPHRTWALLILVIIPQGLILTRAFIDYPAFKQPAAGYVIVNEAVVVASVATCLMLWRTIG</sequence>
<keyword evidence="1" id="KW-1133">Transmembrane helix</keyword>
<dbReference type="AlphaFoldDB" id="A0A7W8DLP4"/>
<feature type="transmembrane region" description="Helical" evidence="1">
    <location>
        <begin position="59"/>
        <end position="81"/>
    </location>
</feature>
<feature type="transmembrane region" description="Helical" evidence="1">
    <location>
        <begin position="12"/>
        <end position="39"/>
    </location>
</feature>
<evidence type="ECO:0000256" key="1">
    <source>
        <dbReference type="SAM" id="Phobius"/>
    </source>
</evidence>
<dbReference type="RefSeq" id="WP_184342436.1">
    <property type="nucleotide sequence ID" value="NZ_JACHIG010000010.1"/>
</dbReference>
<evidence type="ECO:0000313" key="2">
    <source>
        <dbReference type="EMBL" id="MBB5034533.1"/>
    </source>
</evidence>
<gene>
    <name evidence="2" type="ORF">HNQ65_004138</name>
</gene>
<evidence type="ECO:0000313" key="3">
    <source>
        <dbReference type="Proteomes" id="UP000590740"/>
    </source>
</evidence>